<dbReference type="Proteomes" id="UP000887563">
    <property type="component" value="Unplaced"/>
</dbReference>
<evidence type="ECO:0000313" key="2">
    <source>
        <dbReference type="WBParaSite" id="Minc3s00810g17640"/>
    </source>
</evidence>
<accession>A0A914LRX1</accession>
<keyword evidence="1" id="KW-1185">Reference proteome</keyword>
<dbReference type="AlphaFoldDB" id="A0A914LRX1"/>
<name>A0A914LRX1_MELIC</name>
<organism evidence="1 2">
    <name type="scientific">Meloidogyne incognita</name>
    <name type="common">Southern root-knot nematode worm</name>
    <name type="synonym">Oxyuris incognita</name>
    <dbReference type="NCBI Taxonomy" id="6306"/>
    <lineage>
        <taxon>Eukaryota</taxon>
        <taxon>Metazoa</taxon>
        <taxon>Ecdysozoa</taxon>
        <taxon>Nematoda</taxon>
        <taxon>Chromadorea</taxon>
        <taxon>Rhabditida</taxon>
        <taxon>Tylenchina</taxon>
        <taxon>Tylenchomorpha</taxon>
        <taxon>Tylenchoidea</taxon>
        <taxon>Meloidogynidae</taxon>
        <taxon>Meloidogyninae</taxon>
        <taxon>Meloidogyne</taxon>
        <taxon>Meloidogyne incognita group</taxon>
    </lineage>
</organism>
<proteinExistence type="predicted"/>
<reference evidence="2" key="1">
    <citation type="submission" date="2022-11" db="UniProtKB">
        <authorList>
            <consortium name="WormBaseParasite"/>
        </authorList>
    </citation>
    <scope>IDENTIFICATION</scope>
</reference>
<evidence type="ECO:0000313" key="1">
    <source>
        <dbReference type="Proteomes" id="UP000887563"/>
    </source>
</evidence>
<dbReference type="WBParaSite" id="Minc3s00810g17640">
    <property type="protein sequence ID" value="Minc3s00810g17640"/>
    <property type="gene ID" value="Minc3s00810g17640"/>
</dbReference>
<sequence>MGKIKGLPIIPILKQSSMAGITSQNNNFINGSMAANFLNSWLHLPSLPIVFVDLDNLNNLILISQKPKIIYYYGEEEEERVEEVGEEGGINKKQQVWPIPIWIECLEGTFPEQLFWLNDNKEDKGILIIPLNILTKTNSTTSLAFNRNRPVYYQLNIRKMKEN</sequence>
<protein>
    <submittedName>
        <fullName evidence="2">Uncharacterized protein</fullName>
    </submittedName>
</protein>